<evidence type="ECO:0000259" key="11">
    <source>
        <dbReference type="SMART" id="SM00438"/>
    </source>
</evidence>
<protein>
    <recommendedName>
        <fullName evidence="11">NF-X1-type domain-containing protein</fullName>
    </recommendedName>
</protein>
<dbReference type="InParanoid" id="W4K9G4"/>
<dbReference type="InterPro" id="IPR034078">
    <property type="entry name" value="NFX1_fam"/>
</dbReference>
<feature type="domain" description="NF-X1-type" evidence="11">
    <location>
        <begin position="266"/>
        <end position="285"/>
    </location>
</feature>
<evidence type="ECO:0000256" key="9">
    <source>
        <dbReference type="ARBA" id="ARBA00023242"/>
    </source>
</evidence>
<name>W4K9G4_HETIT</name>
<evidence type="ECO:0000256" key="1">
    <source>
        <dbReference type="ARBA" id="ARBA00004123"/>
    </source>
</evidence>
<dbReference type="GO" id="GO:0000977">
    <property type="term" value="F:RNA polymerase II transcription regulatory region sequence-specific DNA binding"/>
    <property type="evidence" value="ECO:0007669"/>
    <property type="project" value="TreeGrafter"/>
</dbReference>
<dbReference type="RefSeq" id="XP_009544837.1">
    <property type="nucleotide sequence ID" value="XM_009546542.1"/>
</dbReference>
<dbReference type="InterPro" id="IPR000967">
    <property type="entry name" value="Znf_NFX1"/>
</dbReference>
<feature type="region of interest" description="Disordered" evidence="10">
    <location>
        <begin position="362"/>
        <end position="405"/>
    </location>
</feature>
<dbReference type="STRING" id="747525.W4K9G4"/>
<dbReference type="AlphaFoldDB" id="W4K9G4"/>
<dbReference type="Proteomes" id="UP000030671">
    <property type="component" value="Unassembled WGS sequence"/>
</dbReference>
<evidence type="ECO:0000256" key="3">
    <source>
        <dbReference type="ARBA" id="ARBA00022723"/>
    </source>
</evidence>
<organism evidence="12 13">
    <name type="scientific">Heterobasidion irregulare (strain TC 32-1)</name>
    <dbReference type="NCBI Taxonomy" id="747525"/>
    <lineage>
        <taxon>Eukaryota</taxon>
        <taxon>Fungi</taxon>
        <taxon>Dikarya</taxon>
        <taxon>Basidiomycota</taxon>
        <taxon>Agaricomycotina</taxon>
        <taxon>Agaricomycetes</taxon>
        <taxon>Russulales</taxon>
        <taxon>Bondarzewiaceae</taxon>
        <taxon>Heterobasidion</taxon>
        <taxon>Heterobasidion annosum species complex</taxon>
    </lineage>
</organism>
<keyword evidence="6" id="KW-0862">Zinc</keyword>
<evidence type="ECO:0000256" key="6">
    <source>
        <dbReference type="ARBA" id="ARBA00022833"/>
    </source>
</evidence>
<feature type="domain" description="NF-X1-type" evidence="11">
    <location>
        <begin position="198"/>
        <end position="216"/>
    </location>
</feature>
<dbReference type="PANTHER" id="PTHR12360:SF12">
    <property type="entry name" value="TRANSCRIPTIONAL REPRESSOR NF-X1"/>
    <property type="match status" value="1"/>
</dbReference>
<reference evidence="12 13" key="1">
    <citation type="journal article" date="2012" name="New Phytol.">
        <title>Insight into trade-off between wood decay and parasitism from the genome of a fungal forest pathogen.</title>
        <authorList>
            <person name="Olson A."/>
            <person name="Aerts A."/>
            <person name="Asiegbu F."/>
            <person name="Belbahri L."/>
            <person name="Bouzid O."/>
            <person name="Broberg A."/>
            <person name="Canback B."/>
            <person name="Coutinho P.M."/>
            <person name="Cullen D."/>
            <person name="Dalman K."/>
            <person name="Deflorio G."/>
            <person name="van Diepen L.T."/>
            <person name="Dunand C."/>
            <person name="Duplessis S."/>
            <person name="Durling M."/>
            <person name="Gonthier P."/>
            <person name="Grimwood J."/>
            <person name="Fossdal C.G."/>
            <person name="Hansson D."/>
            <person name="Henrissat B."/>
            <person name="Hietala A."/>
            <person name="Himmelstrand K."/>
            <person name="Hoffmeister D."/>
            <person name="Hogberg N."/>
            <person name="James T.Y."/>
            <person name="Karlsson M."/>
            <person name="Kohler A."/>
            <person name="Kues U."/>
            <person name="Lee Y.H."/>
            <person name="Lin Y.C."/>
            <person name="Lind M."/>
            <person name="Lindquist E."/>
            <person name="Lombard V."/>
            <person name="Lucas S."/>
            <person name="Lunden K."/>
            <person name="Morin E."/>
            <person name="Murat C."/>
            <person name="Park J."/>
            <person name="Raffaello T."/>
            <person name="Rouze P."/>
            <person name="Salamov A."/>
            <person name="Schmutz J."/>
            <person name="Solheim H."/>
            <person name="Stahlberg J."/>
            <person name="Velez H."/>
            <person name="de Vries R.P."/>
            <person name="Wiebenga A."/>
            <person name="Woodward S."/>
            <person name="Yakovlev I."/>
            <person name="Garbelotto M."/>
            <person name="Martin F."/>
            <person name="Grigoriev I.V."/>
            <person name="Stenlid J."/>
        </authorList>
    </citation>
    <scope>NUCLEOTIDE SEQUENCE [LARGE SCALE GENOMIC DNA]</scope>
    <source>
        <strain evidence="12 13">TC 32-1</strain>
    </source>
</reference>
<proteinExistence type="inferred from homology"/>
<keyword evidence="4" id="KW-0677">Repeat</keyword>
<evidence type="ECO:0000256" key="10">
    <source>
        <dbReference type="SAM" id="MobiDB-lite"/>
    </source>
</evidence>
<dbReference type="PANTHER" id="PTHR12360">
    <property type="entry name" value="NUCLEAR TRANSCRIPTION FACTOR, X-BOX BINDING 1 NFX1"/>
    <property type="match status" value="1"/>
</dbReference>
<sequence>MSSFSSTARLKTLLILDLRCHAHTTPLRPLHANPALKPTRAFIIPSSRSRHWRCTLPSYLTAAPSTANTFAPSMSCTTATQFPPTWSCSPAFVPHDPDVAPPAGHEHEQERVKCCWTTFHLKCVRLWAAKSIKDIEDAWCRRGESGRKDDWCCHGTQFKRKFVPHCYRCFCGSTQDPKPPCLSMPHSCASPCSRSRVCGHPCALACHPGLCPPCQVTTQRPCCCGKQTVSLWRSHTSPAPAHLSSTADATHTDLSCGCTCEKRLACGNHVCAEPCHPGVCLPCAVTKAARCWCGKVEKRLACGEGEKEACAVCTQPCHPPSRTPPPYPLSPAFTTHCPCGKHPLYPHTCPSSLIRHRPHHLRPRSLHSPRSTRPWHPRTLPSPSPLPAAAPAASAASHAVSSPMSTAIRKLQRRLESQRMSHKVAVQAYTKERDTLKSMLVRTGGGASAEPYVNGTGSWTGSGGVNGAAESVASELQEVVPESELVEI</sequence>
<evidence type="ECO:0000256" key="2">
    <source>
        <dbReference type="ARBA" id="ARBA00007269"/>
    </source>
</evidence>
<dbReference type="CDD" id="cd06008">
    <property type="entry name" value="NF-X1-zinc-finger"/>
    <property type="match status" value="2"/>
</dbReference>
<keyword evidence="3" id="KW-0479">Metal-binding</keyword>
<dbReference type="EMBL" id="KI925457">
    <property type="protein sequence ID" value="ETW82477.1"/>
    <property type="molecule type" value="Genomic_DNA"/>
</dbReference>
<keyword evidence="7" id="KW-0805">Transcription regulation</keyword>
<dbReference type="GeneID" id="20666383"/>
<dbReference type="OrthoDB" id="6512771at2759"/>
<dbReference type="GO" id="GO:0000981">
    <property type="term" value="F:DNA-binding transcription factor activity, RNA polymerase II-specific"/>
    <property type="evidence" value="ECO:0007669"/>
    <property type="project" value="TreeGrafter"/>
</dbReference>
<evidence type="ECO:0000313" key="13">
    <source>
        <dbReference type="Proteomes" id="UP000030671"/>
    </source>
</evidence>
<keyword evidence="9" id="KW-0539">Nucleus</keyword>
<comment type="similarity">
    <text evidence="2">Belongs to the NFX1 family.</text>
</comment>
<feature type="compositionally biased region" description="Low complexity" evidence="10">
    <location>
        <begin position="389"/>
        <end position="403"/>
    </location>
</feature>
<comment type="subcellular location">
    <subcellularLocation>
        <location evidence="1">Nucleus</location>
    </subcellularLocation>
</comment>
<dbReference type="GO" id="GO:0008270">
    <property type="term" value="F:zinc ion binding"/>
    <property type="evidence" value="ECO:0007669"/>
    <property type="project" value="UniProtKB-KW"/>
</dbReference>
<keyword evidence="13" id="KW-1185">Reference proteome</keyword>
<dbReference type="SMART" id="SM00438">
    <property type="entry name" value="ZnF_NFX"/>
    <property type="match status" value="2"/>
</dbReference>
<dbReference type="HOGENOM" id="CLU_559039_0_0_1"/>
<dbReference type="GO" id="GO:0005634">
    <property type="term" value="C:nucleus"/>
    <property type="evidence" value="ECO:0007669"/>
    <property type="project" value="UniProtKB-SubCell"/>
</dbReference>
<dbReference type="GO" id="GO:0000122">
    <property type="term" value="P:negative regulation of transcription by RNA polymerase II"/>
    <property type="evidence" value="ECO:0007669"/>
    <property type="project" value="TreeGrafter"/>
</dbReference>
<evidence type="ECO:0000256" key="4">
    <source>
        <dbReference type="ARBA" id="ARBA00022737"/>
    </source>
</evidence>
<gene>
    <name evidence="12" type="ORF">HETIRDRAFT_108751</name>
</gene>
<accession>W4K9G4</accession>
<keyword evidence="5" id="KW-0863">Zinc-finger</keyword>
<dbReference type="KEGG" id="hir:HETIRDRAFT_108751"/>
<keyword evidence="8" id="KW-0804">Transcription</keyword>
<evidence type="ECO:0000256" key="8">
    <source>
        <dbReference type="ARBA" id="ARBA00023163"/>
    </source>
</evidence>
<dbReference type="eggNOG" id="KOG1952">
    <property type="taxonomic scope" value="Eukaryota"/>
</dbReference>
<evidence type="ECO:0000256" key="7">
    <source>
        <dbReference type="ARBA" id="ARBA00023015"/>
    </source>
</evidence>
<evidence type="ECO:0000256" key="5">
    <source>
        <dbReference type="ARBA" id="ARBA00022771"/>
    </source>
</evidence>
<evidence type="ECO:0000313" key="12">
    <source>
        <dbReference type="EMBL" id="ETW82477.1"/>
    </source>
</evidence>